<dbReference type="EMBL" id="BMMU01000042">
    <property type="protein sequence ID" value="GGJ66175.1"/>
    <property type="molecule type" value="Genomic_DNA"/>
</dbReference>
<feature type="domain" description="Helicase-associated" evidence="1">
    <location>
        <begin position="517"/>
        <end position="575"/>
    </location>
</feature>
<evidence type="ECO:0000259" key="2">
    <source>
        <dbReference type="Pfam" id="PF06527"/>
    </source>
</evidence>
<dbReference type="PANTHER" id="PTHR33418:SF1">
    <property type="entry name" value="HELICASE-ASSOCIATED DOMAIN-CONTAINING PROTEIN"/>
    <property type="match status" value="1"/>
</dbReference>
<dbReference type="InterPro" id="IPR009492">
    <property type="entry name" value="TniQ"/>
</dbReference>
<dbReference type="GO" id="GO:0003677">
    <property type="term" value="F:DNA binding"/>
    <property type="evidence" value="ECO:0007669"/>
    <property type="project" value="UniProtKB-KW"/>
</dbReference>
<dbReference type="InterPro" id="IPR005114">
    <property type="entry name" value="Helicase_assoc"/>
</dbReference>
<dbReference type="Pfam" id="PF03457">
    <property type="entry name" value="HA"/>
    <property type="match status" value="4"/>
</dbReference>
<proteinExistence type="predicted"/>
<feature type="domain" description="Helicase-associated" evidence="1">
    <location>
        <begin position="860"/>
        <end position="918"/>
    </location>
</feature>
<dbReference type="Pfam" id="PF06527">
    <property type="entry name" value="TniQ"/>
    <property type="match status" value="1"/>
</dbReference>
<dbReference type="AlphaFoldDB" id="A0A917ULM1"/>
<accession>A0A917ULM1</accession>
<evidence type="ECO:0000259" key="1">
    <source>
        <dbReference type="Pfam" id="PF03457"/>
    </source>
</evidence>
<feature type="domain" description="TniQ" evidence="2">
    <location>
        <begin position="11"/>
        <end position="153"/>
    </location>
</feature>
<feature type="domain" description="Helicase-associated" evidence="1">
    <location>
        <begin position="704"/>
        <end position="751"/>
    </location>
</feature>
<organism evidence="3 4">
    <name type="scientific">Streptomyces lacrimifluminis</name>
    <dbReference type="NCBI Taxonomy" id="1500077"/>
    <lineage>
        <taxon>Bacteria</taxon>
        <taxon>Bacillati</taxon>
        <taxon>Actinomycetota</taxon>
        <taxon>Actinomycetes</taxon>
        <taxon>Kitasatosporales</taxon>
        <taxon>Streptomycetaceae</taxon>
        <taxon>Streptomyces</taxon>
    </lineage>
</organism>
<feature type="domain" description="Helicase-associated" evidence="1">
    <location>
        <begin position="371"/>
        <end position="429"/>
    </location>
</feature>
<protein>
    <submittedName>
        <fullName evidence="3">DNA-binding protein</fullName>
    </submittedName>
</protein>
<keyword evidence="3" id="KW-0238">DNA-binding</keyword>
<name>A0A917ULM1_9ACTN</name>
<sequence>MGKLLLAAGAFRVAPLQGEMTLSFLGRIADGYSLTVGSLLSSVTEVAGQQDVVGALQGDSEVFLNAAARDRVAALCRVPQVGLRRALPAWAREGPLGPSKESPTARLHNGVETVAAWGPACPGCVAARTGRVAPARVYLAAHQRVCPRHRCWLMSVPGGGGRVIGLAGCPEVVQAQADHRRLLRRSPVAGSAFEVAEAVTAWWWAQKWPEETLWPARLCATVPEGEEPGRWRVLARGLVTYPETVAVAGMLVDQTMRRRIATQVRGHLPFCLGDLPVLISELVRCLRRPWLTDRLTTCMDGPLFAWAHKCSKAAEAPDGDGQRLLWKVHPAHRPRPLADELAQHLQEVAGGEAAEAPALKRRRGHSRQADGAFEAGLTRARAYAAARGHLATRADTLQDGFPLGTWMSNQRMLRLGMLAWRGAALRALDPYWDTPWPTLWQRTYHQARCHVAEQGPMDARGGFPGTGLSLGEWLYLQCTRYPDLHPEQQRLLARLGIDAAAARDARPRRRSQRFGEQEALAHARAWALEHGSLAAIGISTVHEDYPLGRWLSDRRGQMGRGVLSPGRAEALTRIDPWWRPPWHLCWQRSYEHACQQLQQVGGGELVAGFLLMDRPTQEWLRIQQRRYHLLLPGQHDLLKRLGLKPETAIAEAPAATASTSVAPVWAPGGPQGDAEGAEAVGGLPAAALHRPLGVPRVGQRPDHRARFESALVHARAWAAIHGHLAVPRDTRQSGFTLGMWLFSQRNRAKQRARKGKPASPHLGQLAAIDPWWNPPWDLHWQRNYYRARDCMRAGRGADTVGGLPVGKDALGIWVKRQCTLYDSLHPEQQHLLAAIGITLEAVRTRVGPRDSRRLTTTPRFDTDVAHARSYTARYGHLAARSSEEHEGFPIGYWLAEHRQRARKKSGTSPQARVLAGLDPWWNPPWLFTWQQQYHQYRTTRVAGQPISPGLQRWACKQTVLWDQLDPPQQGLLTAIGIRPEALR</sequence>
<gene>
    <name evidence="3" type="ORF">GCM10012282_74100</name>
</gene>
<comment type="caution">
    <text evidence="3">The sequence shown here is derived from an EMBL/GenBank/DDBJ whole genome shotgun (WGS) entry which is preliminary data.</text>
</comment>
<evidence type="ECO:0000313" key="4">
    <source>
        <dbReference type="Proteomes" id="UP000625682"/>
    </source>
</evidence>
<dbReference type="PANTHER" id="PTHR33418">
    <property type="entry name" value="HELICASE-ASSOCIATED"/>
    <property type="match status" value="1"/>
</dbReference>
<dbReference type="Proteomes" id="UP000625682">
    <property type="component" value="Unassembled WGS sequence"/>
</dbReference>
<keyword evidence="4" id="KW-1185">Reference proteome</keyword>
<evidence type="ECO:0000313" key="3">
    <source>
        <dbReference type="EMBL" id="GGJ66175.1"/>
    </source>
</evidence>
<reference evidence="3" key="2">
    <citation type="submission" date="2020-09" db="EMBL/GenBank/DDBJ databases">
        <authorList>
            <person name="Sun Q."/>
            <person name="Zhou Y."/>
        </authorList>
    </citation>
    <scope>NUCLEOTIDE SEQUENCE</scope>
    <source>
        <strain evidence="3">CGMCC 4.7272</strain>
    </source>
</reference>
<reference evidence="3" key="1">
    <citation type="journal article" date="2014" name="Int. J. Syst. Evol. Microbiol.">
        <title>Complete genome sequence of Corynebacterium casei LMG S-19264T (=DSM 44701T), isolated from a smear-ripened cheese.</title>
        <authorList>
            <consortium name="US DOE Joint Genome Institute (JGI-PGF)"/>
            <person name="Walter F."/>
            <person name="Albersmeier A."/>
            <person name="Kalinowski J."/>
            <person name="Ruckert C."/>
        </authorList>
    </citation>
    <scope>NUCLEOTIDE SEQUENCE</scope>
    <source>
        <strain evidence="3">CGMCC 4.7272</strain>
    </source>
</reference>